<sequence length="439" mass="49920">MAQPSPNKPYRRKGFRSLRKIWLNNLRQGKLKKAQLKKKVGNSTVDTRIGNIEKVNCNAPSYDEPACKTQIVQREVQRDLKDAGNSTQKIRNRTILTLKDALANSDYETREGPPIVHVPTVKITHKPDKIESVEVFNELQDCHADAKFSGQWLEFIKSDEQLKLATGIESFELLKAIVERMKLATNYKYETSTSDMNTENRVVMTYLKLKQNLMYEFLAIIFDRRSQKECEEIIKESVMTLGECLKTTAISWFSRQIIQSNMPNSFINFKNLRVLVDSIPIFMYTQTKFTQINGASYFRTVIGISPGGMISLVDSASGGNSSDSAVFEQSKLLNLLETGDGVIASTNFQIDTLRDKYSFQIIQCGEGNNPPEKNSALDSQTTQAMKIFRKVQKWIKEFEILNSFPIELAMYVDHITSVICATFNLSSPIIHDEELMEVT</sequence>
<organism evidence="1 2">
    <name type="scientific">Eretmocerus hayati</name>
    <dbReference type="NCBI Taxonomy" id="131215"/>
    <lineage>
        <taxon>Eukaryota</taxon>
        <taxon>Metazoa</taxon>
        <taxon>Ecdysozoa</taxon>
        <taxon>Arthropoda</taxon>
        <taxon>Hexapoda</taxon>
        <taxon>Insecta</taxon>
        <taxon>Pterygota</taxon>
        <taxon>Neoptera</taxon>
        <taxon>Endopterygota</taxon>
        <taxon>Hymenoptera</taxon>
        <taxon>Apocrita</taxon>
        <taxon>Proctotrupomorpha</taxon>
        <taxon>Chalcidoidea</taxon>
        <taxon>Aphelinidae</taxon>
        <taxon>Aphelininae</taxon>
        <taxon>Eretmocerus</taxon>
    </lineage>
</organism>
<reference evidence="1" key="1">
    <citation type="submission" date="2023-04" db="EMBL/GenBank/DDBJ databases">
        <title>A chromosome-level genome assembly of the parasitoid wasp Eretmocerus hayati.</title>
        <authorList>
            <person name="Zhong Y."/>
            <person name="Liu S."/>
            <person name="Liu Y."/>
        </authorList>
    </citation>
    <scope>NUCLEOTIDE SEQUENCE</scope>
    <source>
        <strain evidence="1">ZJU_SS_LIU_2023</strain>
    </source>
</reference>
<comment type="caution">
    <text evidence="1">The sequence shown here is derived from an EMBL/GenBank/DDBJ whole genome shotgun (WGS) entry which is preliminary data.</text>
</comment>
<gene>
    <name evidence="1" type="ORF">QAD02_023294</name>
</gene>
<keyword evidence="2" id="KW-1185">Reference proteome</keyword>
<dbReference type="EMBL" id="CM056741">
    <property type="protein sequence ID" value="KAJ8687500.1"/>
    <property type="molecule type" value="Genomic_DNA"/>
</dbReference>
<name>A0ACC2PVP2_9HYME</name>
<proteinExistence type="predicted"/>
<evidence type="ECO:0000313" key="1">
    <source>
        <dbReference type="EMBL" id="KAJ8687500.1"/>
    </source>
</evidence>
<evidence type="ECO:0000313" key="2">
    <source>
        <dbReference type="Proteomes" id="UP001239111"/>
    </source>
</evidence>
<accession>A0ACC2PVP2</accession>
<dbReference type="Proteomes" id="UP001239111">
    <property type="component" value="Chromosome 1"/>
</dbReference>
<protein>
    <submittedName>
        <fullName evidence="1">Uncharacterized protein</fullName>
    </submittedName>
</protein>